<dbReference type="AlphaFoldDB" id="A0A428S2Q4"/>
<proteinExistence type="predicted"/>
<keyword evidence="1" id="KW-0175">Coiled coil</keyword>
<gene>
    <name evidence="2" type="ORF">CEP52_016596</name>
</gene>
<accession>A0A428S2Q4</accession>
<evidence type="ECO:0000313" key="3">
    <source>
        <dbReference type="Proteomes" id="UP000287144"/>
    </source>
</evidence>
<organism evidence="2 3">
    <name type="scientific">Fusarium oligoseptatum</name>
    <dbReference type="NCBI Taxonomy" id="2604345"/>
    <lineage>
        <taxon>Eukaryota</taxon>
        <taxon>Fungi</taxon>
        <taxon>Dikarya</taxon>
        <taxon>Ascomycota</taxon>
        <taxon>Pezizomycotina</taxon>
        <taxon>Sordariomycetes</taxon>
        <taxon>Hypocreomycetidae</taxon>
        <taxon>Hypocreales</taxon>
        <taxon>Nectriaceae</taxon>
        <taxon>Fusarium</taxon>
        <taxon>Fusarium solani species complex</taxon>
    </lineage>
</organism>
<feature type="coiled-coil region" evidence="1">
    <location>
        <begin position="99"/>
        <end position="126"/>
    </location>
</feature>
<evidence type="ECO:0000313" key="2">
    <source>
        <dbReference type="EMBL" id="RSL83886.1"/>
    </source>
</evidence>
<protein>
    <submittedName>
        <fullName evidence="2">Uncharacterized protein</fullName>
    </submittedName>
</protein>
<comment type="caution">
    <text evidence="2">The sequence shown here is derived from an EMBL/GenBank/DDBJ whole genome shotgun (WGS) entry which is preliminary data.</text>
</comment>
<keyword evidence="3" id="KW-1185">Reference proteome</keyword>
<name>A0A428S2Q4_9HYPO</name>
<sequence>MSRVAGTSGPAPSTIRNCRNMLSEIATKLDTTVDDLDEIKCHSLDFLKASRTDDAMFARLSVWPSDKTQAGKGIGLLTAADFKELERELGLGFCSCHGQHEVERRAKVMEERAREREERANEQQSEKIETNSLLTYLSDIKESRVIIFTVLDNHQWGARDLHTFYDKVKLAPSRVSTYPSEAETFGMNSGLQDIQAFDEVAADPDTPWEYSYRPITCMGYGDCALADYNGKVVHKQTFPTAEHQVHVQDPSDPDSCNAEQLSLLTCTPPGDARRDPGGRGTGGAQQFAYHQQFVDTVKSWGKCRMWIAGGTILSVALTKFSPGTQDTQTYELVPDITFDFLNRNQGPCSEEQTKRDKQRRANKMEELRRFGMYMYRRLPQVNRQLFASLKVGVRFDICISEKEPRGTVLYP</sequence>
<dbReference type="Proteomes" id="UP000287144">
    <property type="component" value="Unassembled WGS sequence"/>
</dbReference>
<reference evidence="2 3" key="1">
    <citation type="submission" date="2017-06" db="EMBL/GenBank/DDBJ databases">
        <title>Comparative genomic analysis of Ambrosia Fusariam Clade fungi.</title>
        <authorList>
            <person name="Stajich J.E."/>
            <person name="Carrillo J."/>
            <person name="Kijimoto T."/>
            <person name="Eskalen A."/>
            <person name="O'Donnell K."/>
            <person name="Kasson M."/>
        </authorList>
    </citation>
    <scope>NUCLEOTIDE SEQUENCE [LARGE SCALE GENOMIC DNA]</scope>
    <source>
        <strain evidence="2 3">NRRL62579</strain>
    </source>
</reference>
<dbReference type="EMBL" id="NKCK01000364">
    <property type="protein sequence ID" value="RSL83886.1"/>
    <property type="molecule type" value="Genomic_DNA"/>
</dbReference>
<evidence type="ECO:0000256" key="1">
    <source>
        <dbReference type="SAM" id="Coils"/>
    </source>
</evidence>